<evidence type="ECO:0000313" key="5">
    <source>
        <dbReference type="EMBL" id="CAL5222856.1"/>
    </source>
</evidence>
<reference evidence="5 6" key="1">
    <citation type="submission" date="2024-06" db="EMBL/GenBank/DDBJ databases">
        <authorList>
            <person name="Kraege A."/>
            <person name="Thomma B."/>
        </authorList>
    </citation>
    <scope>NUCLEOTIDE SEQUENCE [LARGE SCALE GENOMIC DNA]</scope>
</reference>
<feature type="compositionally biased region" description="Low complexity" evidence="2">
    <location>
        <begin position="333"/>
        <end position="347"/>
    </location>
</feature>
<organism evidence="5 6">
    <name type="scientific">Coccomyxa viridis</name>
    <dbReference type="NCBI Taxonomy" id="1274662"/>
    <lineage>
        <taxon>Eukaryota</taxon>
        <taxon>Viridiplantae</taxon>
        <taxon>Chlorophyta</taxon>
        <taxon>core chlorophytes</taxon>
        <taxon>Trebouxiophyceae</taxon>
        <taxon>Trebouxiophyceae incertae sedis</taxon>
        <taxon>Coccomyxaceae</taxon>
        <taxon>Coccomyxa</taxon>
    </lineage>
</organism>
<feature type="compositionally biased region" description="Acidic residues" evidence="2">
    <location>
        <begin position="348"/>
        <end position="366"/>
    </location>
</feature>
<feature type="region of interest" description="Disordered" evidence="2">
    <location>
        <begin position="333"/>
        <end position="379"/>
    </location>
</feature>
<sequence length="842" mass="92665">MEALSDDEEIPVARPDLQIRLNLGSAPSQIPAAKPLAPSNRVFQAGQPGTFEQYRMSGPAPKQQASPVPVALPERLKKRKRLMKLGDISEPKSKEPSPGPVQVKDRRLQAVVLSDSEDDQRVPDTVEKAPPTDEAVDLTSPAKPQSHDTGTAAAVRLSPDDNAVNLAEEAAQDGADFVLDRCEAIAGHLRELLQQAQAAHGTSSSDTGVVTHEALIAACGEAVRCFKGYQLVGVNFLTLLARSGVGGAIMADEMGLGKTAQAIAFLGARKALDEDGGPHLVIVPASLLENWQRELQKWCPGLRVVTYYGKDRWQTREELKDWRRRRKGGPAALLAGQQQQVSASSASELEDDLEDSDSDEEDEPEIVEPPSPGFSVDVGADDAPFNVLVTTYTLFERDSEENKLDRAFLKLWRWSCLLLDEAHAVKNRNAKRTTQLNRVAVLCKRRIMLTGTPLQNDLRELQNLLGFLLPDIFHEEDAAELSTVQDEVEMERLTERMKTLLGPFVLRRLKSDVASQLAPKDQRVVMLDMTPVQIEMYTAAVSHLQKQAASARVPNGAAAPDAKQLTKKLGKQGVNSLFTDLRKIAQHPLLMRRIYGDDRVLQMAKVAHPRGIFGDTCTLGRVQEEMLGYSDFGLHRFALNQGAKFADFLLDPEQLMDSAKCRALSELLPKLKEEGHHPLIFSQWTSVLDILEWLLDRLQLPYLRLDGSTAVPDRLALVDKFNDPSAGIFAFLLSTRAGGQGLNLTRADTVILHDVDFNPQIDRQAEDRCHRLGQQRTVIVHRMVTKGTVDEGIYAMAERKLRLDAAVLDGVTATGDGKSSGATVETAQMSELLQSLLSNHAK</sequence>
<keyword evidence="1" id="KW-0378">Hydrolase</keyword>
<dbReference type="InterPro" id="IPR001650">
    <property type="entry name" value="Helicase_C-like"/>
</dbReference>
<name>A0ABP1FSF6_9CHLO</name>
<dbReference type="InterPro" id="IPR014001">
    <property type="entry name" value="Helicase_ATP-bd"/>
</dbReference>
<dbReference type="PROSITE" id="PS51194">
    <property type="entry name" value="HELICASE_CTER"/>
    <property type="match status" value="1"/>
</dbReference>
<dbReference type="InterPro" id="IPR027417">
    <property type="entry name" value="P-loop_NTPase"/>
</dbReference>
<dbReference type="InterPro" id="IPR038718">
    <property type="entry name" value="SNF2-like_sf"/>
</dbReference>
<dbReference type="SUPFAM" id="SSF52540">
    <property type="entry name" value="P-loop containing nucleoside triphosphate hydrolases"/>
    <property type="match status" value="2"/>
</dbReference>
<dbReference type="PROSITE" id="PS51192">
    <property type="entry name" value="HELICASE_ATP_BIND_1"/>
    <property type="match status" value="1"/>
</dbReference>
<evidence type="ECO:0000259" key="3">
    <source>
        <dbReference type="PROSITE" id="PS51192"/>
    </source>
</evidence>
<evidence type="ECO:0000259" key="4">
    <source>
        <dbReference type="PROSITE" id="PS51194"/>
    </source>
</evidence>
<evidence type="ECO:0000256" key="1">
    <source>
        <dbReference type="ARBA" id="ARBA00022801"/>
    </source>
</evidence>
<feature type="region of interest" description="Disordered" evidence="2">
    <location>
        <begin position="114"/>
        <end position="151"/>
    </location>
</feature>
<dbReference type="Pfam" id="PF00176">
    <property type="entry name" value="SNF2-rel_dom"/>
    <property type="match status" value="1"/>
</dbReference>
<protein>
    <submittedName>
        <fullName evidence="5">G5282 protein</fullName>
    </submittedName>
</protein>
<dbReference type="CDD" id="cd17919">
    <property type="entry name" value="DEXHc_Snf"/>
    <property type="match status" value="1"/>
</dbReference>
<dbReference type="SMART" id="SM00487">
    <property type="entry name" value="DEXDc"/>
    <property type="match status" value="1"/>
</dbReference>
<dbReference type="Proteomes" id="UP001497392">
    <property type="component" value="Unassembled WGS sequence"/>
</dbReference>
<feature type="domain" description="Helicase ATP-binding" evidence="3">
    <location>
        <begin position="239"/>
        <end position="471"/>
    </location>
</feature>
<feature type="region of interest" description="Disordered" evidence="2">
    <location>
        <begin position="84"/>
        <end position="103"/>
    </location>
</feature>
<dbReference type="CDD" id="cd18793">
    <property type="entry name" value="SF2_C_SNF"/>
    <property type="match status" value="1"/>
</dbReference>
<evidence type="ECO:0000313" key="6">
    <source>
        <dbReference type="Proteomes" id="UP001497392"/>
    </source>
</evidence>
<evidence type="ECO:0000256" key="2">
    <source>
        <dbReference type="SAM" id="MobiDB-lite"/>
    </source>
</evidence>
<feature type="region of interest" description="Disordered" evidence="2">
    <location>
        <begin position="49"/>
        <end position="75"/>
    </location>
</feature>
<feature type="compositionally biased region" description="Basic and acidic residues" evidence="2">
    <location>
        <begin position="119"/>
        <end position="131"/>
    </location>
</feature>
<proteinExistence type="predicted"/>
<dbReference type="PANTHER" id="PTHR10799">
    <property type="entry name" value="SNF2/RAD54 HELICASE FAMILY"/>
    <property type="match status" value="1"/>
</dbReference>
<dbReference type="Gene3D" id="3.40.50.300">
    <property type="entry name" value="P-loop containing nucleotide triphosphate hydrolases"/>
    <property type="match status" value="1"/>
</dbReference>
<dbReference type="EMBL" id="CAXHTA020000007">
    <property type="protein sequence ID" value="CAL5222856.1"/>
    <property type="molecule type" value="Genomic_DNA"/>
</dbReference>
<dbReference type="Pfam" id="PF00271">
    <property type="entry name" value="Helicase_C"/>
    <property type="match status" value="1"/>
</dbReference>
<keyword evidence="6" id="KW-1185">Reference proteome</keyword>
<accession>A0ABP1FSF6</accession>
<dbReference type="SMART" id="SM00490">
    <property type="entry name" value="HELICc"/>
    <property type="match status" value="1"/>
</dbReference>
<dbReference type="Gene3D" id="3.40.50.10810">
    <property type="entry name" value="Tandem AAA-ATPase domain"/>
    <property type="match status" value="2"/>
</dbReference>
<feature type="domain" description="Helicase C-terminal" evidence="4">
    <location>
        <begin position="663"/>
        <end position="819"/>
    </location>
</feature>
<comment type="caution">
    <text evidence="5">The sequence shown here is derived from an EMBL/GenBank/DDBJ whole genome shotgun (WGS) entry which is preliminary data.</text>
</comment>
<dbReference type="InterPro" id="IPR049730">
    <property type="entry name" value="SNF2/RAD54-like_C"/>
</dbReference>
<gene>
    <name evidence="5" type="primary">g5282</name>
    <name evidence="5" type="ORF">VP750_LOCUS4515</name>
</gene>
<dbReference type="InterPro" id="IPR000330">
    <property type="entry name" value="SNF2_N"/>
</dbReference>